<evidence type="ECO:0000313" key="3">
    <source>
        <dbReference type="Proteomes" id="UP001589667"/>
    </source>
</evidence>
<keyword evidence="3" id="KW-1185">Reference proteome</keyword>
<sequence length="125" mass="13552">MDPTRIILAGGWISLMLVYLLGDVLRIFSGDAEPGRIADRAAASWMWLLAALIMLVPIAMITVSLMVPATPLKWITVIVSAALVVFNLSGLPYKGLYDNVLIVVGFAFNALVIWVALAWQPAAEQ</sequence>
<keyword evidence="1" id="KW-1133">Transmembrane helix</keyword>
<reference evidence="2 3" key="1">
    <citation type="submission" date="2024-09" db="EMBL/GenBank/DDBJ databases">
        <authorList>
            <person name="Sun Q."/>
            <person name="Mori K."/>
        </authorList>
    </citation>
    <scope>NUCLEOTIDE SEQUENCE [LARGE SCALE GENOMIC DNA]</scope>
    <source>
        <strain evidence="2 3">JCM 14321</strain>
    </source>
</reference>
<dbReference type="EMBL" id="JBHMBL010000001">
    <property type="protein sequence ID" value="MFB9641895.1"/>
    <property type="molecule type" value="Genomic_DNA"/>
</dbReference>
<feature type="transmembrane region" description="Helical" evidence="1">
    <location>
        <begin position="74"/>
        <end position="93"/>
    </location>
</feature>
<dbReference type="RefSeq" id="WP_157424661.1">
    <property type="nucleotide sequence ID" value="NZ_BAAANI010000007.1"/>
</dbReference>
<keyword evidence="1" id="KW-0472">Membrane</keyword>
<keyword evidence="1" id="KW-0812">Transmembrane</keyword>
<dbReference type="Proteomes" id="UP001589667">
    <property type="component" value="Unassembled WGS sequence"/>
</dbReference>
<comment type="caution">
    <text evidence="2">The sequence shown here is derived from an EMBL/GenBank/DDBJ whole genome shotgun (WGS) entry which is preliminary data.</text>
</comment>
<gene>
    <name evidence="2" type="ORF">ACFFQV_06270</name>
</gene>
<feature type="transmembrane region" description="Helical" evidence="1">
    <location>
        <begin position="6"/>
        <end position="25"/>
    </location>
</feature>
<protein>
    <recommendedName>
        <fullName evidence="4">Phage holin family protein</fullName>
    </recommendedName>
</protein>
<evidence type="ECO:0000256" key="1">
    <source>
        <dbReference type="SAM" id="Phobius"/>
    </source>
</evidence>
<evidence type="ECO:0008006" key="4">
    <source>
        <dbReference type="Google" id="ProtNLM"/>
    </source>
</evidence>
<name>A0ABV5SNI4_9MICO</name>
<accession>A0ABV5SNI4</accession>
<feature type="transmembrane region" description="Helical" evidence="1">
    <location>
        <begin position="100"/>
        <end position="119"/>
    </location>
</feature>
<evidence type="ECO:0000313" key="2">
    <source>
        <dbReference type="EMBL" id="MFB9641895.1"/>
    </source>
</evidence>
<organism evidence="2 3">
    <name type="scientific">Agromyces lapidis</name>
    <dbReference type="NCBI Taxonomy" id="279574"/>
    <lineage>
        <taxon>Bacteria</taxon>
        <taxon>Bacillati</taxon>
        <taxon>Actinomycetota</taxon>
        <taxon>Actinomycetes</taxon>
        <taxon>Micrococcales</taxon>
        <taxon>Microbacteriaceae</taxon>
        <taxon>Agromyces</taxon>
    </lineage>
</organism>
<proteinExistence type="predicted"/>
<feature type="transmembrane region" description="Helical" evidence="1">
    <location>
        <begin position="45"/>
        <end position="68"/>
    </location>
</feature>